<dbReference type="EMBL" id="JAAIKZ010000017">
    <property type="protein sequence ID" value="NEX75067.1"/>
    <property type="molecule type" value="Genomic_DNA"/>
</dbReference>
<evidence type="ECO:0000313" key="1">
    <source>
        <dbReference type="EMBL" id="NEX75067.1"/>
    </source>
</evidence>
<name>A0AAW9YC13_9GAMM</name>
<reference evidence="1 2" key="1">
    <citation type="submission" date="2020-02" db="EMBL/GenBank/DDBJ databases">
        <title>Genome sequencing of Aeromonas rivipollensis.</title>
        <authorList>
            <person name="Fono-Tamo Ubani E.K."/>
            <person name="Lekota K.E."/>
        </authorList>
    </citation>
    <scope>NUCLEOTIDE SEQUENCE [LARGE SCALE GENOMIC DNA]</scope>
    <source>
        <strain evidence="1 2">G87</strain>
    </source>
</reference>
<proteinExistence type="predicted"/>
<protein>
    <submittedName>
        <fullName evidence="1">DUF1056 family protein</fullName>
    </submittedName>
</protein>
<sequence>MNFFRTFSTILSYVDFLMVICKVDPSDSSFFNIHTKSGSLIVSIARAFVGWVSIINSS</sequence>
<dbReference type="AlphaFoldDB" id="A0AAW9YC13"/>
<comment type="caution">
    <text evidence="1">The sequence shown here is derived from an EMBL/GenBank/DDBJ whole genome shotgun (WGS) entry which is preliminary data.</text>
</comment>
<dbReference type="Proteomes" id="UP000480681">
    <property type="component" value="Unassembled WGS sequence"/>
</dbReference>
<evidence type="ECO:0000313" key="2">
    <source>
        <dbReference type="Proteomes" id="UP000480681"/>
    </source>
</evidence>
<accession>A0AAW9YC13</accession>
<gene>
    <name evidence="1" type="ORF">G4911_10040</name>
</gene>
<organism evidence="1 2">
    <name type="scientific">Aeromonas rivipollensis</name>
    <dbReference type="NCBI Taxonomy" id="948519"/>
    <lineage>
        <taxon>Bacteria</taxon>
        <taxon>Pseudomonadati</taxon>
        <taxon>Pseudomonadota</taxon>
        <taxon>Gammaproteobacteria</taxon>
        <taxon>Aeromonadales</taxon>
        <taxon>Aeromonadaceae</taxon>
        <taxon>Aeromonas</taxon>
    </lineage>
</organism>